<dbReference type="InterPro" id="IPR012349">
    <property type="entry name" value="Split_barrel_FMN-bd"/>
</dbReference>
<dbReference type="GeneID" id="14405471"/>
<evidence type="ECO:0000313" key="1">
    <source>
        <dbReference type="EMBL" id="AGB36307.1"/>
    </source>
</evidence>
<dbReference type="Proteomes" id="UP000010878">
    <property type="component" value="Chromosome"/>
</dbReference>
<dbReference type="RefSeq" id="WP_015319763.1">
    <property type="nucleotide sequence ID" value="NC_019974.1"/>
</dbReference>
<gene>
    <name evidence="1" type="ORF">Natoc_0443</name>
</gene>
<dbReference type="AlphaFoldDB" id="L0JTL2"/>
<organism evidence="1 2">
    <name type="scientific">Natronococcus occultus SP4</name>
    <dbReference type="NCBI Taxonomy" id="694430"/>
    <lineage>
        <taxon>Archaea</taxon>
        <taxon>Methanobacteriati</taxon>
        <taxon>Methanobacteriota</taxon>
        <taxon>Stenosarchaea group</taxon>
        <taxon>Halobacteria</taxon>
        <taxon>Halobacteriales</taxon>
        <taxon>Natrialbaceae</taxon>
        <taxon>Natronococcus</taxon>
    </lineage>
</organism>
<proteinExistence type="predicted"/>
<keyword evidence="2" id="KW-1185">Reference proteome</keyword>
<evidence type="ECO:0008006" key="3">
    <source>
        <dbReference type="Google" id="ProtNLM"/>
    </source>
</evidence>
<name>L0JTL2_9EURY</name>
<dbReference type="Pfam" id="PF12900">
    <property type="entry name" value="Pyridox_ox_2"/>
    <property type="match status" value="1"/>
</dbReference>
<reference evidence="1 2" key="1">
    <citation type="submission" date="2012-11" db="EMBL/GenBank/DDBJ databases">
        <title>FINISHED of Natronococcus occultus SP4, DSM 3396.</title>
        <authorList>
            <consortium name="DOE Joint Genome Institute"/>
            <person name="Eisen J."/>
            <person name="Huntemann M."/>
            <person name="Wei C.-L."/>
            <person name="Han J."/>
            <person name="Detter J.C."/>
            <person name="Han C."/>
            <person name="Tapia R."/>
            <person name="Chen A."/>
            <person name="Kyrpides N."/>
            <person name="Mavromatis K."/>
            <person name="Markowitz V."/>
            <person name="Szeto E."/>
            <person name="Ivanova N."/>
            <person name="Mikhailova N."/>
            <person name="Ovchinnikova G."/>
            <person name="Pagani I."/>
            <person name="Pati A."/>
            <person name="Goodwin L."/>
            <person name="Nordberg H.P."/>
            <person name="Cantor M.N."/>
            <person name="Hua S.X."/>
            <person name="Woyke T."/>
            <person name="Eisen J."/>
            <person name="Klenk H.-P."/>
            <person name="Klenk H.-P."/>
        </authorList>
    </citation>
    <scope>NUCLEOTIDE SEQUENCE [LARGE SCALE GENOMIC DNA]</scope>
    <source>
        <strain evidence="1 2">SP4</strain>
    </source>
</reference>
<sequence>MATSELTESETAELLRNANSGVLSLTDGTETYAIPQSFGYDGSSLYFQLVCTADSTKVAFIETTDIATFTVYTERPTKSVIVRGKLDPVPEDEETDAMAVIAENATIPTLNVSPDTPTAELSCRLYRLTPEMVSGRELGTSMRDTMLGLRETCTANLETALRCDDPSEKDYHIRQAMQACPPFPENST</sequence>
<accession>L0JTL2</accession>
<dbReference type="InterPro" id="IPR024747">
    <property type="entry name" value="Pyridox_Oxase-rel"/>
</dbReference>
<dbReference type="eggNOG" id="arCOG00514">
    <property type="taxonomic scope" value="Archaea"/>
</dbReference>
<dbReference type="EMBL" id="CP003929">
    <property type="protein sequence ID" value="AGB36307.1"/>
    <property type="molecule type" value="Genomic_DNA"/>
</dbReference>
<dbReference type="Gene3D" id="2.30.110.10">
    <property type="entry name" value="Electron Transport, Fmn-binding Protein, Chain A"/>
    <property type="match status" value="1"/>
</dbReference>
<dbReference type="OrthoDB" id="288110at2157"/>
<protein>
    <recommendedName>
        <fullName evidence="3">Flavin-nucleotide-binding protein</fullName>
    </recommendedName>
</protein>
<dbReference type="KEGG" id="nou:Natoc_0443"/>
<evidence type="ECO:0000313" key="2">
    <source>
        <dbReference type="Proteomes" id="UP000010878"/>
    </source>
</evidence>
<dbReference type="HOGENOM" id="CLU_124266_0_0_2"/>
<dbReference type="SUPFAM" id="SSF50475">
    <property type="entry name" value="FMN-binding split barrel"/>
    <property type="match status" value="1"/>
</dbReference>